<evidence type="ECO:0000313" key="4">
    <source>
        <dbReference type="Proteomes" id="UP000609651"/>
    </source>
</evidence>
<evidence type="ECO:0008006" key="5">
    <source>
        <dbReference type="Google" id="ProtNLM"/>
    </source>
</evidence>
<keyword evidence="2" id="KW-1133">Transmembrane helix</keyword>
<feature type="transmembrane region" description="Helical" evidence="2">
    <location>
        <begin position="12"/>
        <end position="29"/>
    </location>
</feature>
<feature type="coiled-coil region" evidence="1">
    <location>
        <begin position="26"/>
        <end position="53"/>
    </location>
</feature>
<evidence type="ECO:0000256" key="2">
    <source>
        <dbReference type="SAM" id="Phobius"/>
    </source>
</evidence>
<protein>
    <recommendedName>
        <fullName evidence="5">Chemotaxis protein</fullName>
    </recommendedName>
</protein>
<keyword evidence="1" id="KW-0175">Coiled coil</keyword>
<name>A0ABX1VK70_9PLAN</name>
<dbReference type="EMBL" id="WTPX01000301">
    <property type="protein sequence ID" value="NNJ28117.1"/>
    <property type="molecule type" value="Genomic_DNA"/>
</dbReference>
<proteinExistence type="predicted"/>
<accession>A0ABX1VK70</accession>
<keyword evidence="4" id="KW-1185">Reference proteome</keyword>
<sequence length="155" mass="16693">MSGPENFWEGLGAAGSVASVTGLLIAWLAERRAASAERRAESAERKVDAAVARSKTGGDVRGLATACATARLALGATNSRPEWLAHVRQLRATLAELCESEALTVEDRQEVRRTAAGLTDLMHKETTSVRTLGRAADTLDRLNVRSLNRLTKPER</sequence>
<dbReference type="Proteomes" id="UP000609651">
    <property type="component" value="Unassembled WGS sequence"/>
</dbReference>
<reference evidence="3 4" key="1">
    <citation type="journal article" date="2020" name="Syst. Appl. Microbiol.">
        <title>Alienimonas chondri sp. nov., a novel planctomycete isolated from the biofilm of the red alga Chondrus crispus.</title>
        <authorList>
            <person name="Vitorino I."/>
            <person name="Albuquerque L."/>
            <person name="Wiegand S."/>
            <person name="Kallscheuer N."/>
            <person name="da Costa M.S."/>
            <person name="Lobo-da-Cunha A."/>
            <person name="Jogler C."/>
            <person name="Lage O.M."/>
        </authorList>
    </citation>
    <scope>NUCLEOTIDE SEQUENCE [LARGE SCALE GENOMIC DNA]</scope>
    <source>
        <strain evidence="3 4">LzC2</strain>
    </source>
</reference>
<evidence type="ECO:0000313" key="3">
    <source>
        <dbReference type="EMBL" id="NNJ28117.1"/>
    </source>
</evidence>
<gene>
    <name evidence="3" type="ORF">LzC2_42280</name>
</gene>
<organism evidence="3 4">
    <name type="scientific">Alienimonas chondri</name>
    <dbReference type="NCBI Taxonomy" id="2681879"/>
    <lineage>
        <taxon>Bacteria</taxon>
        <taxon>Pseudomonadati</taxon>
        <taxon>Planctomycetota</taxon>
        <taxon>Planctomycetia</taxon>
        <taxon>Planctomycetales</taxon>
        <taxon>Planctomycetaceae</taxon>
        <taxon>Alienimonas</taxon>
    </lineage>
</organism>
<keyword evidence="2" id="KW-0812">Transmembrane</keyword>
<evidence type="ECO:0000256" key="1">
    <source>
        <dbReference type="SAM" id="Coils"/>
    </source>
</evidence>
<keyword evidence="2" id="KW-0472">Membrane</keyword>
<comment type="caution">
    <text evidence="3">The sequence shown here is derived from an EMBL/GenBank/DDBJ whole genome shotgun (WGS) entry which is preliminary data.</text>
</comment>